<protein>
    <recommendedName>
        <fullName evidence="1">F-box domain-containing protein</fullName>
    </recommendedName>
</protein>
<dbReference type="SUPFAM" id="SSF81383">
    <property type="entry name" value="F-box domain"/>
    <property type="match status" value="1"/>
</dbReference>
<organism evidence="2 3">
    <name type="scientific">Panicum miliaceum</name>
    <name type="common">Proso millet</name>
    <name type="synonym">Broomcorn millet</name>
    <dbReference type="NCBI Taxonomy" id="4540"/>
    <lineage>
        <taxon>Eukaryota</taxon>
        <taxon>Viridiplantae</taxon>
        <taxon>Streptophyta</taxon>
        <taxon>Embryophyta</taxon>
        <taxon>Tracheophyta</taxon>
        <taxon>Spermatophyta</taxon>
        <taxon>Magnoliopsida</taxon>
        <taxon>Liliopsida</taxon>
        <taxon>Poales</taxon>
        <taxon>Poaceae</taxon>
        <taxon>PACMAD clade</taxon>
        <taxon>Panicoideae</taxon>
        <taxon>Panicodae</taxon>
        <taxon>Paniceae</taxon>
        <taxon>Panicinae</taxon>
        <taxon>Panicum</taxon>
        <taxon>Panicum sect. Panicum</taxon>
    </lineage>
</organism>
<dbReference type="SMART" id="SM00256">
    <property type="entry name" value="FBOX"/>
    <property type="match status" value="1"/>
</dbReference>
<name>A0A3L6SZQ7_PANMI</name>
<keyword evidence="3" id="KW-1185">Reference proteome</keyword>
<sequence length="396" mass="44168">MTISPASLRPWSDLLPELLGHVIAHLPFPADRARLRVVCRGWHSAARHHVSQLPWLVLPDGSFVTVGDGGTYFHRRTAIPGLPEDATCVGSTDGWLALDRTDQAHRRTTIQDMYYSGAFREPSRDVKHAHAYLLHNPFSGATVPLPELDAVAGVVSEVFEVRKVLMRSPSSAPGDDVIAFMTSSTRCNIILCRPGKGTFVLPDFAVHDVEFLGDWLYGITPGEDLLAFRVAEDGDGKPTVTEFKRVIKHPLADDGEVREQDGEPYEANNYIMTTSKIVRSRGGELLMVRRQTQVPPFSSSYTLEVEVFKADLDAGEWVLSADDGLAEDEALFLSRSFCRSTHVYGDIKAGFIYFDDTDEVFDTRCRTCRPFRLPPQSHLFSSSCRLTWIFPPELVV</sequence>
<dbReference type="Pfam" id="PF00646">
    <property type="entry name" value="F-box"/>
    <property type="match status" value="1"/>
</dbReference>
<evidence type="ECO:0000259" key="1">
    <source>
        <dbReference type="SMART" id="SM00256"/>
    </source>
</evidence>
<comment type="caution">
    <text evidence="2">The sequence shown here is derived from an EMBL/GenBank/DDBJ whole genome shotgun (WGS) entry which is preliminary data.</text>
</comment>
<feature type="domain" description="F-box" evidence="1">
    <location>
        <begin position="15"/>
        <end position="55"/>
    </location>
</feature>
<dbReference type="Gene3D" id="1.20.1280.50">
    <property type="match status" value="1"/>
</dbReference>
<evidence type="ECO:0000313" key="2">
    <source>
        <dbReference type="EMBL" id="RLN29166.1"/>
    </source>
</evidence>
<dbReference type="AlphaFoldDB" id="A0A3L6SZQ7"/>
<dbReference type="Proteomes" id="UP000275267">
    <property type="component" value="Unassembled WGS sequence"/>
</dbReference>
<evidence type="ECO:0000313" key="3">
    <source>
        <dbReference type="Proteomes" id="UP000275267"/>
    </source>
</evidence>
<dbReference type="EMBL" id="PQIB02000003">
    <property type="protein sequence ID" value="RLN29166.1"/>
    <property type="molecule type" value="Genomic_DNA"/>
</dbReference>
<accession>A0A3L6SZQ7</accession>
<dbReference type="PANTHER" id="PTHR33110">
    <property type="entry name" value="F-BOX/KELCH-REPEAT PROTEIN-RELATED"/>
    <property type="match status" value="1"/>
</dbReference>
<dbReference type="InterPro" id="IPR001810">
    <property type="entry name" value="F-box_dom"/>
</dbReference>
<dbReference type="InterPro" id="IPR036047">
    <property type="entry name" value="F-box-like_dom_sf"/>
</dbReference>
<dbReference type="PANTHER" id="PTHR33110:SF82">
    <property type="entry name" value="OS07G0500250 PROTEIN"/>
    <property type="match status" value="1"/>
</dbReference>
<dbReference type="InterPro" id="IPR005174">
    <property type="entry name" value="KIB1-4_b-propeller"/>
</dbReference>
<dbReference type="OrthoDB" id="677671at2759"/>
<gene>
    <name evidence="2" type="ORF">C2845_PM05G32310</name>
</gene>
<proteinExistence type="predicted"/>
<reference evidence="3" key="1">
    <citation type="journal article" date="2019" name="Nat. Commun.">
        <title>The genome of broomcorn millet.</title>
        <authorList>
            <person name="Zou C."/>
            <person name="Miki D."/>
            <person name="Li D."/>
            <person name="Tang Q."/>
            <person name="Xiao L."/>
            <person name="Rajput S."/>
            <person name="Deng P."/>
            <person name="Jia W."/>
            <person name="Huang R."/>
            <person name="Zhang M."/>
            <person name="Sun Y."/>
            <person name="Hu J."/>
            <person name="Fu X."/>
            <person name="Schnable P.S."/>
            <person name="Li F."/>
            <person name="Zhang H."/>
            <person name="Feng B."/>
            <person name="Zhu X."/>
            <person name="Liu R."/>
            <person name="Schnable J.C."/>
            <person name="Zhu J.-K."/>
            <person name="Zhang H."/>
        </authorList>
    </citation>
    <scope>NUCLEOTIDE SEQUENCE [LARGE SCALE GENOMIC DNA]</scope>
</reference>
<dbReference type="Pfam" id="PF03478">
    <property type="entry name" value="Beta-prop_KIB1-4"/>
    <property type="match status" value="1"/>
</dbReference>